<feature type="compositionally biased region" description="Pro residues" evidence="1">
    <location>
        <begin position="61"/>
        <end position="78"/>
    </location>
</feature>
<reference evidence="2 3" key="1">
    <citation type="submission" date="2015-01" db="EMBL/GenBank/DDBJ databases">
        <title>Evolution of Trichinella species and genotypes.</title>
        <authorList>
            <person name="Korhonen P.K."/>
            <person name="Edoardo P."/>
            <person name="Giuseppe L.R."/>
            <person name="Gasser R.B."/>
        </authorList>
    </citation>
    <scope>NUCLEOTIDE SEQUENCE [LARGE SCALE GENOMIC DNA]</scope>
    <source>
        <strain evidence="2">ISS120</strain>
    </source>
</reference>
<dbReference type="AlphaFoldDB" id="A0A0V1CPL3"/>
<keyword evidence="3" id="KW-1185">Reference proteome</keyword>
<dbReference type="Proteomes" id="UP000054653">
    <property type="component" value="Unassembled WGS sequence"/>
</dbReference>
<feature type="region of interest" description="Disordered" evidence="1">
    <location>
        <begin position="49"/>
        <end position="79"/>
    </location>
</feature>
<proteinExistence type="predicted"/>
<evidence type="ECO:0000313" key="2">
    <source>
        <dbReference type="EMBL" id="KRY51204.1"/>
    </source>
</evidence>
<gene>
    <name evidence="2" type="ORF">T03_12086</name>
</gene>
<evidence type="ECO:0000313" key="3">
    <source>
        <dbReference type="Proteomes" id="UP000054653"/>
    </source>
</evidence>
<comment type="caution">
    <text evidence="2">The sequence shown here is derived from an EMBL/GenBank/DDBJ whole genome shotgun (WGS) entry which is preliminary data.</text>
</comment>
<evidence type="ECO:0000256" key="1">
    <source>
        <dbReference type="SAM" id="MobiDB-lite"/>
    </source>
</evidence>
<organism evidence="2 3">
    <name type="scientific">Trichinella britovi</name>
    <name type="common">Parasitic roundworm</name>
    <dbReference type="NCBI Taxonomy" id="45882"/>
    <lineage>
        <taxon>Eukaryota</taxon>
        <taxon>Metazoa</taxon>
        <taxon>Ecdysozoa</taxon>
        <taxon>Nematoda</taxon>
        <taxon>Enoplea</taxon>
        <taxon>Dorylaimia</taxon>
        <taxon>Trichinellida</taxon>
        <taxon>Trichinellidae</taxon>
        <taxon>Trichinella</taxon>
    </lineage>
</organism>
<sequence length="180" mass="19329">MSCKSYGVTAIDVHEVARLTIYACETIHICVAAHAIWCGSYVFGGSEWPSGPSRPDRPRAAPHPPAPGTPTASSPPSPRAGLTILAEMTLDVASAPDGVRCHANVNRLASVNRATPNELVKRCDGRSDVNHWMKSIRASETITQKHSDAYRSSWGVTITTRLALKQSLSTTSIANLHNCL</sequence>
<accession>A0A0V1CPL3</accession>
<dbReference type="OrthoDB" id="5920964at2759"/>
<protein>
    <submittedName>
        <fullName evidence="2">Uncharacterized protein</fullName>
    </submittedName>
</protein>
<dbReference type="EMBL" id="JYDI01000131">
    <property type="protein sequence ID" value="KRY51204.1"/>
    <property type="molecule type" value="Genomic_DNA"/>
</dbReference>
<name>A0A0V1CPL3_TRIBR</name>